<dbReference type="GO" id="GO:0008483">
    <property type="term" value="F:transaminase activity"/>
    <property type="evidence" value="ECO:0007669"/>
    <property type="project" value="UniProtKB-KW"/>
</dbReference>
<dbReference type="NCBIfam" id="TIGR04350">
    <property type="entry name" value="C_S_lyase_PatB"/>
    <property type="match status" value="1"/>
</dbReference>
<evidence type="ECO:0000313" key="8">
    <source>
        <dbReference type="Proteomes" id="UP000606730"/>
    </source>
</evidence>
<dbReference type="InterPro" id="IPR015424">
    <property type="entry name" value="PyrdxlP-dep_Trfase"/>
</dbReference>
<dbReference type="InterPro" id="IPR004839">
    <property type="entry name" value="Aminotransferase_I/II_large"/>
</dbReference>
<dbReference type="AlphaFoldDB" id="A0A917AFE8"/>
<sequence>MNFDDPITRLGMNSTKWDGAPDFFGPDAKGALPMWVADMDFAAPDFLQDAVKGLMGNAYYGYFHKRDAALEASAQWMQDRHGWSVDPANSFSTFGLGNALALLMQAMTDPGDHVAIFSPVYHEFAAKIRKGKRNVTEFPLQIVDGIYRMDFERYETLLTGREKMVLFCSPHNPAGRVWEQDELNELAAFCDKHDLILVSDEIHHDLVFPGTTHLPTATAIPQISDKLVMLTSASKTFNVAGTRLGAVTIPDATLRARFADYYKMMEIQPNLLGYVLTIAAYSKAGAAWVDQLNPYLSENFAVFSEGVNAIPGVTVMPQASTYLAWVDFEGTGMSQSEFSDRVLKKAGIVTTPGAGLGIGGENFLRFNLGTQRARVEDAVARLQGAFADLQ</sequence>
<dbReference type="GO" id="GO:0030170">
    <property type="term" value="F:pyridoxal phosphate binding"/>
    <property type="evidence" value="ECO:0007669"/>
    <property type="project" value="InterPro"/>
</dbReference>
<keyword evidence="2" id="KW-0663">Pyridoxal phosphate</keyword>
<comment type="similarity">
    <text evidence="4">Belongs to the class-II pyridoxal-phosphate-dependent aminotransferase family. MalY/PatB cystathionine beta-lyase subfamily.</text>
</comment>
<keyword evidence="3" id="KW-0456">Lyase</keyword>
<name>A0A917AFE8_9RHOB</name>
<dbReference type="CDD" id="cd00609">
    <property type="entry name" value="AAT_like"/>
    <property type="match status" value="1"/>
</dbReference>
<organism evidence="7 8">
    <name type="scientific">Actibacterium pelagium</name>
    <dbReference type="NCBI Taxonomy" id="2029103"/>
    <lineage>
        <taxon>Bacteria</taxon>
        <taxon>Pseudomonadati</taxon>
        <taxon>Pseudomonadota</taxon>
        <taxon>Alphaproteobacteria</taxon>
        <taxon>Rhodobacterales</taxon>
        <taxon>Roseobacteraceae</taxon>
        <taxon>Actibacterium</taxon>
    </lineage>
</organism>
<proteinExistence type="inferred from homology"/>
<evidence type="ECO:0000256" key="1">
    <source>
        <dbReference type="ARBA" id="ARBA00001933"/>
    </source>
</evidence>
<comment type="cofactor">
    <cofactor evidence="1 5">
        <name>pyridoxal 5'-phosphate</name>
        <dbReference type="ChEBI" id="CHEBI:597326"/>
    </cofactor>
</comment>
<gene>
    <name evidence="7" type="primary">patB</name>
    <name evidence="7" type="ORF">GCM10011517_16660</name>
</gene>
<comment type="caution">
    <text evidence="7">The sequence shown here is derived from an EMBL/GenBank/DDBJ whole genome shotgun (WGS) entry which is preliminary data.</text>
</comment>
<evidence type="ECO:0000256" key="5">
    <source>
        <dbReference type="RuleBase" id="RU000481"/>
    </source>
</evidence>
<evidence type="ECO:0000256" key="2">
    <source>
        <dbReference type="ARBA" id="ARBA00022898"/>
    </source>
</evidence>
<accession>A0A917AFE8</accession>
<evidence type="ECO:0000259" key="6">
    <source>
        <dbReference type="Pfam" id="PF00155"/>
    </source>
</evidence>
<evidence type="ECO:0000256" key="4">
    <source>
        <dbReference type="ARBA" id="ARBA00037974"/>
    </source>
</evidence>
<dbReference type="InterPro" id="IPR004838">
    <property type="entry name" value="NHTrfase_class1_PyrdxlP-BS"/>
</dbReference>
<reference evidence="7" key="2">
    <citation type="submission" date="2020-09" db="EMBL/GenBank/DDBJ databases">
        <authorList>
            <person name="Sun Q."/>
            <person name="Zhou Y."/>
        </authorList>
    </citation>
    <scope>NUCLEOTIDE SEQUENCE</scope>
    <source>
        <strain evidence="7">CGMCC 1.16012</strain>
    </source>
</reference>
<feature type="domain" description="Aminotransferase class I/classII large" evidence="6">
    <location>
        <begin position="57"/>
        <end position="382"/>
    </location>
</feature>
<reference evidence="7" key="1">
    <citation type="journal article" date="2014" name="Int. J. Syst. Evol. Microbiol.">
        <title>Complete genome sequence of Corynebacterium casei LMG S-19264T (=DSM 44701T), isolated from a smear-ripened cheese.</title>
        <authorList>
            <consortium name="US DOE Joint Genome Institute (JGI-PGF)"/>
            <person name="Walter F."/>
            <person name="Albersmeier A."/>
            <person name="Kalinowski J."/>
            <person name="Ruckert C."/>
        </authorList>
    </citation>
    <scope>NUCLEOTIDE SEQUENCE</scope>
    <source>
        <strain evidence="7">CGMCC 1.16012</strain>
    </source>
</reference>
<dbReference type="Gene3D" id="3.40.640.10">
    <property type="entry name" value="Type I PLP-dependent aspartate aminotransferase-like (Major domain)"/>
    <property type="match status" value="1"/>
</dbReference>
<dbReference type="SUPFAM" id="SSF53383">
    <property type="entry name" value="PLP-dependent transferases"/>
    <property type="match status" value="1"/>
</dbReference>
<dbReference type="InterPro" id="IPR051798">
    <property type="entry name" value="Class-II_PLP-Dep_Aminotrans"/>
</dbReference>
<dbReference type="InterPro" id="IPR015422">
    <property type="entry name" value="PyrdxlP-dep_Trfase_small"/>
</dbReference>
<dbReference type="Pfam" id="PF00155">
    <property type="entry name" value="Aminotran_1_2"/>
    <property type="match status" value="1"/>
</dbReference>
<dbReference type="InterPro" id="IPR015421">
    <property type="entry name" value="PyrdxlP-dep_Trfase_major"/>
</dbReference>
<dbReference type="EC" id="2.6.1.-" evidence="5"/>
<dbReference type="PANTHER" id="PTHR43525:SF1">
    <property type="entry name" value="PROTEIN MALY"/>
    <property type="match status" value="1"/>
</dbReference>
<protein>
    <recommendedName>
        <fullName evidence="5">Aminotransferase</fullName>
        <ecNumber evidence="5">2.6.1.-</ecNumber>
    </recommendedName>
</protein>
<evidence type="ECO:0000313" key="7">
    <source>
        <dbReference type="EMBL" id="GGE49510.1"/>
    </source>
</evidence>
<dbReference type="PANTHER" id="PTHR43525">
    <property type="entry name" value="PROTEIN MALY"/>
    <property type="match status" value="1"/>
</dbReference>
<keyword evidence="5" id="KW-0808">Transferase</keyword>
<dbReference type="GO" id="GO:0016829">
    <property type="term" value="F:lyase activity"/>
    <property type="evidence" value="ECO:0007669"/>
    <property type="project" value="UniProtKB-KW"/>
</dbReference>
<keyword evidence="8" id="KW-1185">Reference proteome</keyword>
<comment type="similarity">
    <text evidence="5">Belongs to the class-I pyridoxal-phosphate-dependent aminotransferase family.</text>
</comment>
<keyword evidence="5 7" id="KW-0032">Aminotransferase</keyword>
<dbReference type="Gene3D" id="3.90.1150.10">
    <property type="entry name" value="Aspartate Aminotransferase, domain 1"/>
    <property type="match status" value="1"/>
</dbReference>
<dbReference type="EMBL" id="BMKN01000002">
    <property type="protein sequence ID" value="GGE49510.1"/>
    <property type="molecule type" value="Genomic_DNA"/>
</dbReference>
<dbReference type="OrthoDB" id="3224382at2"/>
<dbReference type="InterPro" id="IPR027619">
    <property type="entry name" value="C-S_lyase_PatB-like"/>
</dbReference>
<dbReference type="PROSITE" id="PS00105">
    <property type="entry name" value="AA_TRANSFER_CLASS_1"/>
    <property type="match status" value="1"/>
</dbReference>
<evidence type="ECO:0000256" key="3">
    <source>
        <dbReference type="ARBA" id="ARBA00023239"/>
    </source>
</evidence>
<dbReference type="RefSeq" id="WP_095595228.1">
    <property type="nucleotide sequence ID" value="NZ_BMKN01000002.1"/>
</dbReference>
<dbReference type="Proteomes" id="UP000606730">
    <property type="component" value="Unassembled WGS sequence"/>
</dbReference>